<feature type="compositionally biased region" description="Basic and acidic residues" evidence="3">
    <location>
        <begin position="699"/>
        <end position="709"/>
    </location>
</feature>
<feature type="region of interest" description="Disordered" evidence="3">
    <location>
        <begin position="1406"/>
        <end position="1485"/>
    </location>
</feature>
<gene>
    <name evidence="5" type="ORF">M408DRAFT_26345</name>
</gene>
<reference evidence="5 6" key="1">
    <citation type="submission" date="2014-04" db="EMBL/GenBank/DDBJ databases">
        <authorList>
            <consortium name="DOE Joint Genome Institute"/>
            <person name="Kuo A."/>
            <person name="Zuccaro A."/>
            <person name="Kohler A."/>
            <person name="Nagy L.G."/>
            <person name="Floudas D."/>
            <person name="Copeland A."/>
            <person name="Barry K.W."/>
            <person name="Cichocki N."/>
            <person name="Veneault-Fourrey C."/>
            <person name="LaButti K."/>
            <person name="Lindquist E.A."/>
            <person name="Lipzen A."/>
            <person name="Lundell T."/>
            <person name="Morin E."/>
            <person name="Murat C."/>
            <person name="Sun H."/>
            <person name="Tunlid A."/>
            <person name="Henrissat B."/>
            <person name="Grigoriev I.V."/>
            <person name="Hibbett D.S."/>
            <person name="Martin F."/>
            <person name="Nordberg H.P."/>
            <person name="Cantor M.N."/>
            <person name="Hua S.X."/>
        </authorList>
    </citation>
    <scope>NUCLEOTIDE SEQUENCE [LARGE SCALE GENOMIC DNA]</scope>
    <source>
        <strain evidence="5 6">MAFF 305830</strain>
    </source>
</reference>
<feature type="region of interest" description="Disordered" evidence="3">
    <location>
        <begin position="2017"/>
        <end position="2036"/>
    </location>
</feature>
<feature type="compositionally biased region" description="Gly residues" evidence="3">
    <location>
        <begin position="747"/>
        <end position="767"/>
    </location>
</feature>
<feature type="compositionally biased region" description="Acidic residues" evidence="3">
    <location>
        <begin position="1280"/>
        <end position="1289"/>
    </location>
</feature>
<accession>A0A0C3AL94</accession>
<feature type="region of interest" description="Disordered" evidence="3">
    <location>
        <begin position="606"/>
        <end position="783"/>
    </location>
</feature>
<feature type="coiled-coil region" evidence="2">
    <location>
        <begin position="1752"/>
        <end position="2000"/>
    </location>
</feature>
<dbReference type="PANTHER" id="PTHR23160:SF7">
    <property type="entry name" value="MYOSIN HEAVY CHAIN-RELATED PROTEIN"/>
    <property type="match status" value="1"/>
</dbReference>
<feature type="compositionally biased region" description="Gly residues" evidence="3">
    <location>
        <begin position="1355"/>
        <end position="1373"/>
    </location>
</feature>
<feature type="region of interest" description="Disordered" evidence="3">
    <location>
        <begin position="543"/>
        <end position="594"/>
    </location>
</feature>
<feature type="compositionally biased region" description="Basic and acidic residues" evidence="3">
    <location>
        <begin position="2017"/>
        <end position="2030"/>
    </location>
</feature>
<dbReference type="Pfam" id="PF12770">
    <property type="entry name" value="CHAT"/>
    <property type="match status" value="1"/>
</dbReference>
<dbReference type="Gene3D" id="1.25.40.10">
    <property type="entry name" value="Tetratricopeptide repeat domain"/>
    <property type="match status" value="1"/>
</dbReference>
<feature type="compositionally biased region" description="Low complexity" evidence="3">
    <location>
        <begin position="768"/>
        <end position="780"/>
    </location>
</feature>
<feature type="compositionally biased region" description="Polar residues" evidence="3">
    <location>
        <begin position="1050"/>
        <end position="1065"/>
    </location>
</feature>
<dbReference type="InterPro" id="IPR011990">
    <property type="entry name" value="TPR-like_helical_dom_sf"/>
</dbReference>
<sequence>MLEERYSTHGRQQDLDKAVSDYRAAIKLMEPVHDACRLEANRRVEKLVKLYHQKTAEVAPDPNREKHLRQYKLGNALLTRFERTRTLKDLESATSSLRALAEQATDANPDKHTFLSRLADAQYARFKFSKDLGDLKGAISTLKDANSIIQDAIRLMPEGHPDKMSRLQLFESLEKDLRSTLKEEDEKSQLLAQDKARLQEEEKAQLAVQEKARREKARVDAQERVRVAAQEKSRLKAEEKVRIAAQEKVRLEAEEMSRLSEQERAHLKAQEKVRLTAQEKSRLKSKDKAQLAVQEKVWIETQEKATLGVDEEAWSERERARHGRATGHGSVEGPTYQDLGRRVYPRKDPLSAPMKGKQPTQRISHPIRTGAGRFAVLDQSEEAHQTTSFIPYPFHGESESVGVGDSNRHAPFKDQFTDGDVWTTPTGDPKGGPDTIDEHKLSGASVQPNPTGEVKKGHAKYQESTVIGPTPYQEPVAPSVPPEILHSSHHKGEYTAVNGGVERLTHPGISYPIYPGASHFAGIVQDRKSPKPSIISPYPFHFEDERAGVGDNGQHAPSKGETSADDGARVFDARNGSTPQAASKMISTKDDMDETSSLLAQVNAMSTAGSTAVSATKSKDDTDTESEENEDEDEASEEESIARAIGLSMQEPPKGSALNVGDDSDEDEDDSDERVSQIDRTIVDSSDDEKHKRVSVGHRASEGKGEFARVGKKAMPAEIQDDGNPAKVRREKEQPPGAEIGVKSSGIGSGFKIGTSTGLGGGVGPGSGSTQSSGTGIGSSDNVNVGVHPIDAVKKGKLAGINTDSDEENLKSTHQGIGDPIYPGTGPFSVLVQDSESPKTAGVSPYSFHSEKERAGFGDDGQHAHPKAKPSAVGSTSVPDTENIGTPQVASKRIGAKNDMDEIDSLLAQANAMSITGSTVSGTKSREDTDTESEDDEDGDNASEEESIARAIGLSMQEPHKPSASHVGDDSDEGEDNSDETLSQVDGTAMDSSDDEKAERIAVGHKGSEGQGEFARVERKATLAEIQDDEKPPTGRREEKKPAGAEIGVKSSNTVSNTGFSSRIDTSTGLGGGFGPGPGSTPSSGTGIGSGDNANIGVHPIDTVEKVDIDSDEESLQPTHQGIRDPVYPRAGPFAVIVQDSESPKTAGVSPHSFNSEEERTGFGDDGQLAHPKAKPSDVGAASVPDTVNVGTPQAASNVVSNKDDMDEIDSLLAQANAMSITGSTVSGTKSREETDTESKDDEDDEEESVDEITEEEAIARAIALSTQGLKGSALNVENDSNEDGDDSDERTSRTAGTVMDSGDDEKDERISIGHKGSKDQGEFTRVGSKAMPAEIHDDGKPPTGRHEEERTAGTGSGPKIGTSTGLGGGIGPSSGSTPSSRIGIGSGDGVNIGVHPIDTVEKVDIDSDEESLQPTPQGITDPIHPRTGPFAVLIQEKESPKSAGVPPDSFSSEEGRAGFGDGQHAHPKVKTNAVGAASVPDTENVGTLQSALNVVSDDMDKTDPLLAQPNAMSIVGSTVPRTESREDTDTESEDDEEEEEDGGEATEKEAIVPSMQKPPKVSALDVGDESSEDEDDSDKRVSQMDGTVMESSEDEKDEGISVGHKGSKDQGEFTRVGQKAMPAQIQDNGNPPAGRREEYQPASTGIGGNSSGTGSGSGSKIGTSTGLGGGIDPGSGSTPSSKIGTGLGDGFNTRVYPINRDEDGKLAGVDIDSDDEDLKLDRIARQQTEDDAKVAMKLASKRDEQASQRLQDEADAKLKEEERIAAEAQAKLLEEAGLAEEKRLADEAEAARLAAIEQARQEQEEADRLEQEHLAEVERERLAKEESDRLAAEAAALEAKRLQEEAEAKRIEEERIAAEAEAKRLEEEATSRRIEEERAAAEAEKARLAQEEADRLEQERLAEIERERLAKEDSDRLAAEVAVLEAQRLQDEADAKRIQEERIAAEAEAKRLEDEATARRIEEERVAAEAEKARQEEEARIAKEKAAEEQAELERVQALEADRIRQAELARLEAEKLDQERSAKGENKSAKTLPSDHTSRLVILADTLMKRFNESPNEEDLNRAISYYQKAVDFTPDHHSDKPSYLTLLGDAFMLCFEHFGDPDHLDQAISNQEKALTLTPNEHPSSFSPENILAEMKSGASLDDVISKLQKSSGFSDGSNVALLINCGMELQKRFERLGNPKDLESAISILQRANDLTAQDHKNKPLCLCSLGGALLARFGYLGNPEDLQNAITKLRESVKVVKDGDPSKPTFFNTLGRALLADFEHCNEHADINTAISNLETAVNLTPKDDPKRLHYLHDYGNALRVRFERLGRPEDLEKSISVLLEASKLEPDDHPDIPSHLNSLGAALMARFDHFGDDASLQTAILALQHAETRMPDGHTIKPSVLHNVGKALWARCVRNSRLEDLNVAILSLRKAIELTPNDPSSSMEYLLDFVVKVQERFERFGSPADLNSLISTLQTIVILMQASNSVDPIYLNALGKALKTRYENLGNPEDLDRSILNLYDSVVLTGDDDPYKAHRLNNLGSAFSLPSSQRDRVEDMHNAIACQNKAVKLTPTSHPNKPNFLTSLGDTLSIGSIILNAPGLLKKAIEAFIEAARSSVGHPKKRFDAALKWAQCCQDALESPISAYTCAINLLPLVAPLGSKITDQHAVLAKVGGIARDAVAAAIVHNKHIMALEWAEQGRSIVWQNLLSLRAPLHDLRRNHPELAHRLQEISEKMEQPYGDAVIGSKEVAQPTEDVARMHSALALDWQNTLKEVRKQLHFESFLMPKTFNTLHDAARDGPVVILNVQDSRCDALVLIKRESGLTVNNIPLEGFSYQTAQELLETMKSVLSSAGVGARGTRGHDEADYDADGRDGLERVLSTLWLDVVKPVIKGLRYPVGLADPPHIWWCPTGPLAFLPIHAAGLYNTDIPGEKVSDYAISSYTPTLTSILSQDRDLGEDFRLLTVALPSISYASPLPCTKEEVERIHGLVDGGSLVNLMDGYATVERVKQEMKESDWVHLACHGQQVIKNAMTSGLLLHDKKLELSKMIKMSLPRADFAFLSACQTATGDETISEESMHLASGMLFVGYRGLIATMWSINDNDAPEVAEDVYRQILKGGKPNRKEAARALHEAVKRLRQRKASTGTREDLLSWVPFIHIGR</sequence>
<dbReference type="InterPro" id="IPR003903">
    <property type="entry name" value="UIM_dom"/>
</dbReference>
<evidence type="ECO:0000313" key="5">
    <source>
        <dbReference type="EMBL" id="KIM25360.1"/>
    </source>
</evidence>
<dbReference type="HOGENOM" id="CLU_225634_0_0_1"/>
<proteinExistence type="predicted"/>
<feature type="compositionally biased region" description="Acidic residues" evidence="3">
    <location>
        <begin position="929"/>
        <end position="946"/>
    </location>
</feature>
<feature type="compositionally biased region" description="Acidic residues" evidence="3">
    <location>
        <begin position="1567"/>
        <end position="1577"/>
    </location>
</feature>
<dbReference type="PANTHER" id="PTHR23160">
    <property type="entry name" value="SYNAPTONEMAL COMPLEX PROTEIN-RELATED"/>
    <property type="match status" value="1"/>
</dbReference>
<feature type="compositionally biased region" description="Gly residues" evidence="3">
    <location>
        <begin position="1646"/>
        <end position="1674"/>
    </location>
</feature>
<feature type="compositionally biased region" description="Polar residues" evidence="3">
    <location>
        <begin position="873"/>
        <end position="889"/>
    </location>
</feature>
<feature type="compositionally biased region" description="Gly residues" evidence="3">
    <location>
        <begin position="1069"/>
        <end position="1078"/>
    </location>
</feature>
<feature type="compositionally biased region" description="Polar residues" evidence="3">
    <location>
        <begin position="1217"/>
        <end position="1229"/>
    </location>
</feature>
<protein>
    <recommendedName>
        <fullName evidence="4">CHAT domain-containing protein</fullName>
    </recommendedName>
</protein>
<feature type="region of interest" description="Disordered" evidence="3">
    <location>
        <begin position="1500"/>
        <end position="1712"/>
    </location>
</feature>
<feature type="compositionally biased region" description="Basic and acidic residues" evidence="3">
    <location>
        <begin position="1308"/>
        <end position="1323"/>
    </location>
</feature>
<evidence type="ECO:0000256" key="2">
    <source>
        <dbReference type="SAM" id="Coils"/>
    </source>
</evidence>
<keyword evidence="6" id="KW-1185">Reference proteome</keyword>
<feature type="domain" description="CHAT" evidence="4">
    <location>
        <begin position="2867"/>
        <end position="3150"/>
    </location>
</feature>
<feature type="compositionally biased region" description="Acidic residues" evidence="3">
    <location>
        <begin position="662"/>
        <end position="672"/>
    </location>
</feature>
<dbReference type="EMBL" id="KN824315">
    <property type="protein sequence ID" value="KIM25360.1"/>
    <property type="molecule type" value="Genomic_DNA"/>
</dbReference>
<organism evidence="5 6">
    <name type="scientific">Serendipita vermifera MAFF 305830</name>
    <dbReference type="NCBI Taxonomy" id="933852"/>
    <lineage>
        <taxon>Eukaryota</taxon>
        <taxon>Fungi</taxon>
        <taxon>Dikarya</taxon>
        <taxon>Basidiomycota</taxon>
        <taxon>Agaricomycotina</taxon>
        <taxon>Agaricomycetes</taxon>
        <taxon>Sebacinales</taxon>
        <taxon>Serendipitaceae</taxon>
        <taxon>Serendipita</taxon>
    </lineage>
</organism>
<evidence type="ECO:0000313" key="6">
    <source>
        <dbReference type="Proteomes" id="UP000054097"/>
    </source>
</evidence>
<dbReference type="SMART" id="SM00726">
    <property type="entry name" value="UIM"/>
    <property type="match status" value="3"/>
</dbReference>
<feature type="region of interest" description="Disordered" evidence="3">
    <location>
        <begin position="412"/>
        <end position="461"/>
    </location>
</feature>
<feature type="coiled-coil region" evidence="2">
    <location>
        <begin position="181"/>
        <end position="254"/>
    </location>
</feature>
<feature type="compositionally biased region" description="Basic and acidic residues" evidence="3">
    <location>
        <begin position="995"/>
        <end position="1008"/>
    </location>
</feature>
<feature type="compositionally biased region" description="Acidic residues" evidence="3">
    <location>
        <begin position="622"/>
        <end position="639"/>
    </location>
</feature>
<feature type="compositionally biased region" description="Low complexity" evidence="3">
    <location>
        <begin position="1374"/>
        <end position="1384"/>
    </location>
</feature>
<feature type="region of interest" description="Disordered" evidence="3">
    <location>
        <begin position="914"/>
        <end position="1098"/>
    </location>
</feature>
<feature type="compositionally biased region" description="Acidic residues" evidence="3">
    <location>
        <begin position="970"/>
        <end position="979"/>
    </location>
</feature>
<reference evidence="6" key="2">
    <citation type="submission" date="2015-01" db="EMBL/GenBank/DDBJ databases">
        <title>Evolutionary Origins and Diversification of the Mycorrhizal Mutualists.</title>
        <authorList>
            <consortium name="DOE Joint Genome Institute"/>
            <consortium name="Mycorrhizal Genomics Consortium"/>
            <person name="Kohler A."/>
            <person name="Kuo A."/>
            <person name="Nagy L.G."/>
            <person name="Floudas D."/>
            <person name="Copeland A."/>
            <person name="Barry K.W."/>
            <person name="Cichocki N."/>
            <person name="Veneault-Fourrey C."/>
            <person name="LaButti K."/>
            <person name="Lindquist E.A."/>
            <person name="Lipzen A."/>
            <person name="Lundell T."/>
            <person name="Morin E."/>
            <person name="Murat C."/>
            <person name="Riley R."/>
            <person name="Ohm R."/>
            <person name="Sun H."/>
            <person name="Tunlid A."/>
            <person name="Henrissat B."/>
            <person name="Grigoriev I.V."/>
            <person name="Hibbett D.S."/>
            <person name="Martin F."/>
        </authorList>
    </citation>
    <scope>NUCLEOTIDE SEQUENCE [LARGE SCALE GENOMIC DNA]</scope>
    <source>
        <strain evidence="6">MAFF 305830</strain>
    </source>
</reference>
<feature type="region of interest" description="Disordered" evidence="3">
    <location>
        <begin position="310"/>
        <end position="342"/>
    </location>
</feature>
<keyword evidence="1 2" id="KW-0175">Coiled coil</keyword>
<evidence type="ECO:0000256" key="3">
    <source>
        <dbReference type="SAM" id="MobiDB-lite"/>
    </source>
</evidence>
<dbReference type="OrthoDB" id="9991317at2759"/>
<dbReference type="SUPFAM" id="SSF48452">
    <property type="entry name" value="TPR-like"/>
    <property type="match status" value="1"/>
</dbReference>
<evidence type="ECO:0000259" key="4">
    <source>
        <dbReference type="Pfam" id="PF12770"/>
    </source>
</evidence>
<dbReference type="Pfam" id="PF02809">
    <property type="entry name" value="UIM"/>
    <property type="match status" value="3"/>
</dbReference>
<evidence type="ECO:0000256" key="1">
    <source>
        <dbReference type="ARBA" id="ARBA00023054"/>
    </source>
</evidence>
<feature type="region of interest" description="Disordered" evidence="3">
    <location>
        <begin position="803"/>
        <end position="897"/>
    </location>
</feature>
<dbReference type="InterPro" id="IPR024983">
    <property type="entry name" value="CHAT_dom"/>
</dbReference>
<feature type="compositionally biased region" description="Polar residues" evidence="3">
    <location>
        <begin position="1189"/>
        <end position="1201"/>
    </location>
</feature>
<feature type="compositionally biased region" description="Polar residues" evidence="3">
    <location>
        <begin position="914"/>
        <end position="923"/>
    </location>
</feature>
<dbReference type="Proteomes" id="UP000054097">
    <property type="component" value="Unassembled WGS sequence"/>
</dbReference>
<feature type="compositionally biased region" description="Basic and acidic residues" evidence="3">
    <location>
        <begin position="849"/>
        <end position="863"/>
    </location>
</feature>
<feature type="compositionally biased region" description="Basic and acidic residues" evidence="3">
    <location>
        <begin position="1335"/>
        <end position="1352"/>
    </location>
</feature>
<feature type="compositionally biased region" description="Basic and acidic residues" evidence="3">
    <location>
        <begin position="1029"/>
        <end position="1043"/>
    </location>
</feature>
<feature type="compositionally biased region" description="Acidic residues" evidence="3">
    <location>
        <begin position="1529"/>
        <end position="1545"/>
    </location>
</feature>
<feature type="region of interest" description="Disordered" evidence="3">
    <location>
        <begin position="1139"/>
        <end position="1394"/>
    </location>
</feature>
<name>A0A0C3AL94_SERVB</name>
<feature type="compositionally biased region" description="Acidic residues" evidence="3">
    <location>
        <begin position="1239"/>
        <end position="1257"/>
    </location>
</feature>
<dbReference type="GO" id="GO:0007131">
    <property type="term" value="P:reciprocal meiotic recombination"/>
    <property type="evidence" value="ECO:0007669"/>
    <property type="project" value="TreeGrafter"/>
</dbReference>